<evidence type="ECO:0000259" key="10">
    <source>
        <dbReference type="PROSITE" id="PS50862"/>
    </source>
</evidence>
<proteinExistence type="inferred from homology"/>
<keyword evidence="12" id="KW-1185">Reference proteome</keyword>
<keyword evidence="5" id="KW-0067">ATP-binding</keyword>
<keyword evidence="6" id="KW-0648">Protein biosynthesis</keyword>
<organism evidence="11 12">
    <name type="scientific">Maudiozyma saulgeensis</name>
    <dbReference type="NCBI Taxonomy" id="1789683"/>
    <lineage>
        <taxon>Eukaryota</taxon>
        <taxon>Fungi</taxon>
        <taxon>Dikarya</taxon>
        <taxon>Ascomycota</taxon>
        <taxon>Saccharomycotina</taxon>
        <taxon>Saccharomycetes</taxon>
        <taxon>Saccharomycetales</taxon>
        <taxon>Saccharomycetaceae</taxon>
        <taxon>Maudiozyma</taxon>
    </lineage>
</organism>
<dbReference type="PANTHER" id="PTHR42753">
    <property type="entry name" value="MITOCHONDRIAL RIBOSOME PROTEIN L39/PROLYL-TRNA LIGASE FAMILY MEMBER"/>
    <property type="match status" value="1"/>
</dbReference>
<dbReference type="SUPFAM" id="SSF52954">
    <property type="entry name" value="Class II aaRS ABD-related"/>
    <property type="match status" value="1"/>
</dbReference>
<dbReference type="InterPro" id="IPR004500">
    <property type="entry name" value="Pro-tRNA-synth_IIa_bac-type"/>
</dbReference>
<protein>
    <recommendedName>
        <fullName evidence="2">proline--tRNA ligase</fullName>
        <ecNumber evidence="2">6.1.1.15</ecNumber>
    </recommendedName>
    <alternativeName>
        <fullName evidence="8">Prolyl-tRNA synthetase</fullName>
    </alternativeName>
</protein>
<reference evidence="11 12" key="1">
    <citation type="submission" date="2017-04" db="EMBL/GenBank/DDBJ databases">
        <authorList>
            <person name="Afonso C.L."/>
            <person name="Miller P.J."/>
            <person name="Scott M.A."/>
            <person name="Spackman E."/>
            <person name="Goraichik I."/>
            <person name="Dimitrov K.M."/>
            <person name="Suarez D.L."/>
            <person name="Swayne D.E."/>
        </authorList>
    </citation>
    <scope>NUCLEOTIDE SEQUENCE [LARGE SCALE GENOMIC DNA]</scope>
</reference>
<dbReference type="InterPro" id="IPR050062">
    <property type="entry name" value="Pro-tRNA_synthetase"/>
</dbReference>
<dbReference type="GO" id="GO:0004827">
    <property type="term" value="F:proline-tRNA ligase activity"/>
    <property type="evidence" value="ECO:0007669"/>
    <property type="project" value="UniProtKB-EC"/>
</dbReference>
<dbReference type="OrthoDB" id="10267474at2759"/>
<dbReference type="Proteomes" id="UP000196158">
    <property type="component" value="Unassembled WGS sequence"/>
</dbReference>
<feature type="domain" description="Aminoacyl-transfer RNA synthetases class-II family profile" evidence="10">
    <location>
        <begin position="133"/>
        <end position="442"/>
    </location>
</feature>
<comment type="catalytic activity">
    <reaction evidence="9">
        <text>tRNA(Pro) + L-proline + ATP = L-prolyl-tRNA(Pro) + AMP + diphosphate</text>
        <dbReference type="Rhea" id="RHEA:14305"/>
        <dbReference type="Rhea" id="RHEA-COMP:9700"/>
        <dbReference type="Rhea" id="RHEA-COMP:9702"/>
        <dbReference type="ChEBI" id="CHEBI:30616"/>
        <dbReference type="ChEBI" id="CHEBI:33019"/>
        <dbReference type="ChEBI" id="CHEBI:60039"/>
        <dbReference type="ChEBI" id="CHEBI:78442"/>
        <dbReference type="ChEBI" id="CHEBI:78532"/>
        <dbReference type="ChEBI" id="CHEBI:456215"/>
        <dbReference type="EC" id="6.1.1.15"/>
    </reaction>
</comment>
<dbReference type="InterPro" id="IPR002314">
    <property type="entry name" value="aa-tRNA-synt_IIb"/>
</dbReference>
<dbReference type="STRING" id="1789683.A0A1X7R973"/>
<dbReference type="GO" id="GO:0005524">
    <property type="term" value="F:ATP binding"/>
    <property type="evidence" value="ECO:0007669"/>
    <property type="project" value="UniProtKB-KW"/>
</dbReference>
<dbReference type="Gene3D" id="3.40.50.800">
    <property type="entry name" value="Anticodon-binding domain"/>
    <property type="match status" value="1"/>
</dbReference>
<dbReference type="InterPro" id="IPR045864">
    <property type="entry name" value="aa-tRNA-synth_II/BPL/LPL"/>
</dbReference>
<dbReference type="AlphaFoldDB" id="A0A1X7R973"/>
<dbReference type="SUPFAM" id="SSF55681">
    <property type="entry name" value="Class II aaRS and biotin synthetases"/>
    <property type="match status" value="1"/>
</dbReference>
<dbReference type="NCBIfam" id="TIGR00409">
    <property type="entry name" value="proS_fam_II"/>
    <property type="match status" value="1"/>
</dbReference>
<dbReference type="PANTHER" id="PTHR42753:SF2">
    <property type="entry name" value="PROLINE--TRNA LIGASE"/>
    <property type="match status" value="1"/>
</dbReference>
<dbReference type="EMBL" id="FXLY01000010">
    <property type="protein sequence ID" value="SMN22161.1"/>
    <property type="molecule type" value="Genomic_DNA"/>
</dbReference>
<dbReference type="InterPro" id="IPR036621">
    <property type="entry name" value="Anticodon-bd_dom_sf"/>
</dbReference>
<evidence type="ECO:0000256" key="9">
    <source>
        <dbReference type="ARBA" id="ARBA00047671"/>
    </source>
</evidence>
<evidence type="ECO:0000256" key="8">
    <source>
        <dbReference type="ARBA" id="ARBA00029731"/>
    </source>
</evidence>
<evidence type="ECO:0000256" key="2">
    <source>
        <dbReference type="ARBA" id="ARBA00012831"/>
    </source>
</evidence>
<dbReference type="Pfam" id="PF00587">
    <property type="entry name" value="tRNA-synt_2b"/>
    <property type="match status" value="1"/>
</dbReference>
<evidence type="ECO:0000313" key="12">
    <source>
        <dbReference type="Proteomes" id="UP000196158"/>
    </source>
</evidence>
<evidence type="ECO:0000313" key="11">
    <source>
        <dbReference type="EMBL" id="SMN22161.1"/>
    </source>
</evidence>
<sequence length="584" mass="66049">MLMQRCFSRSFSTILPRAPLSKQILKSEPTAELLERLCFFKKTQSGIFHMLPAGMKTIDKFTSIIHNKLQKNNDASLVSLSSLSPKSLWDATDRWNNSELFKLKDSKKNEYCLVATCEEDITELMKNYITSYKDMPALVYQVGKKYRDELRPRSGLLRAREFIMMDAYSFASDEKDATKMFEDVNKTFLEIFQELKIPVVRASADSGDIGGDQSIEYHLPLVGGESTILSCNHNGCNHVATDEKALSYPVEEGQYTGDVSVKYGLSEDHTTLICYYFPKERQINWNLAKLSVDDDIDCSLRDSSNQEIIDLFQNENEDMMFTKVLRVMDSRINSRSNFPDFPLKNYLKNNFGQIDGVSIVTAIGGEICGQCNEGNLESTKSIEVAHTFNLGTKYSNPLALKFMDQDNNSDRLVKMGCYGIGVTRVIASIAELTRDAHGLRWPVSIAPWGISIVSMPQGKNSETDKNYSKVVSLFKGTDSKLNIDVMTNINKTASLGTNISLSHSMGIPLTIIVGNKSWPNVEIEVRGERWGNVDNCKWEEMYPQLKEAYQWEVKKASPTDPYQEKHIVSHEHVTHVVNLLLQDL</sequence>
<name>A0A1X7R973_9SACH</name>
<comment type="similarity">
    <text evidence="1">Belongs to the class-II aminoacyl-tRNA synthetase family.</text>
</comment>
<evidence type="ECO:0000256" key="5">
    <source>
        <dbReference type="ARBA" id="ARBA00022840"/>
    </source>
</evidence>
<dbReference type="EC" id="6.1.1.15" evidence="2"/>
<dbReference type="InterPro" id="IPR006195">
    <property type="entry name" value="aa-tRNA-synth_II"/>
</dbReference>
<evidence type="ECO:0000256" key="7">
    <source>
        <dbReference type="ARBA" id="ARBA00023146"/>
    </source>
</evidence>
<dbReference type="PROSITE" id="PS50862">
    <property type="entry name" value="AA_TRNA_LIGASE_II"/>
    <property type="match status" value="1"/>
</dbReference>
<dbReference type="InterPro" id="IPR002316">
    <property type="entry name" value="Pro-tRNA-ligase_IIa"/>
</dbReference>
<evidence type="ECO:0000256" key="3">
    <source>
        <dbReference type="ARBA" id="ARBA00022598"/>
    </source>
</evidence>
<evidence type="ECO:0000256" key="6">
    <source>
        <dbReference type="ARBA" id="ARBA00022917"/>
    </source>
</evidence>
<accession>A0A1X7R973</accession>
<keyword evidence="3" id="KW-0436">Ligase</keyword>
<dbReference type="GO" id="GO:0005739">
    <property type="term" value="C:mitochondrion"/>
    <property type="evidence" value="ECO:0007669"/>
    <property type="project" value="TreeGrafter"/>
</dbReference>
<evidence type="ECO:0000256" key="4">
    <source>
        <dbReference type="ARBA" id="ARBA00022741"/>
    </source>
</evidence>
<dbReference type="Gene3D" id="3.30.930.10">
    <property type="entry name" value="Bira Bifunctional Protein, Domain 2"/>
    <property type="match status" value="2"/>
</dbReference>
<dbReference type="PRINTS" id="PR01046">
    <property type="entry name" value="TRNASYNTHPRO"/>
</dbReference>
<dbReference type="GO" id="GO:0006433">
    <property type="term" value="P:prolyl-tRNA aminoacylation"/>
    <property type="evidence" value="ECO:0007669"/>
    <property type="project" value="InterPro"/>
</dbReference>
<keyword evidence="7 11" id="KW-0030">Aminoacyl-tRNA synthetase</keyword>
<evidence type="ECO:0000256" key="1">
    <source>
        <dbReference type="ARBA" id="ARBA00008226"/>
    </source>
</evidence>
<keyword evidence="4" id="KW-0547">Nucleotide-binding</keyword>
<gene>
    <name evidence="11" type="ORF">KASA_0I01793G</name>
</gene>